<reference evidence="1" key="1">
    <citation type="submission" date="2017-02" db="EMBL/GenBank/DDBJ databases">
        <title>Genome of Microbulbifer agarilyticus GP101.</title>
        <authorList>
            <person name="Jung J."/>
            <person name="Bae S.S."/>
            <person name="Baek K."/>
        </authorList>
    </citation>
    <scope>NUCLEOTIDE SEQUENCE [LARGE SCALE GENOMIC DNA]</scope>
    <source>
        <strain evidence="1">GP101</strain>
    </source>
</reference>
<dbReference type="STRING" id="260552.Mag101_11395"/>
<protein>
    <submittedName>
        <fullName evidence="1">Uncharacterized protein</fullName>
    </submittedName>
</protein>
<dbReference type="Proteomes" id="UP000188219">
    <property type="component" value="Chromosome"/>
</dbReference>
<sequence length="155" mass="17198">MGLTWDKSLVAGGNDGLLGDGVEFEVFSSASEAEEEHSLNTDMIEALDYALSFLDKNVKDESRFFLIGWDAASSTLMLSVTDDAKQLDSPVVVRCHFAGLSRKLASDSQRELAVEAYKENVRFWCKEHLSTSSAFTQYSLIALFVDEDRMRAGLL</sequence>
<organism evidence="1 2">
    <name type="scientific">Microbulbifer agarilyticus</name>
    <dbReference type="NCBI Taxonomy" id="260552"/>
    <lineage>
        <taxon>Bacteria</taxon>
        <taxon>Pseudomonadati</taxon>
        <taxon>Pseudomonadota</taxon>
        <taxon>Gammaproteobacteria</taxon>
        <taxon>Cellvibrionales</taxon>
        <taxon>Microbulbiferaceae</taxon>
        <taxon>Microbulbifer</taxon>
    </lineage>
</organism>
<gene>
    <name evidence="1" type="ORF">Mag101_11395</name>
</gene>
<name>A0A1Q2M626_9GAMM</name>
<accession>A0A1Q2M626</accession>
<evidence type="ECO:0000313" key="2">
    <source>
        <dbReference type="Proteomes" id="UP000188219"/>
    </source>
</evidence>
<keyword evidence="2" id="KW-1185">Reference proteome</keyword>
<dbReference type="KEGG" id="maga:Mag101_11395"/>
<dbReference type="OrthoDB" id="6089704at2"/>
<dbReference type="EMBL" id="CP019650">
    <property type="protein sequence ID" value="AQQ68174.1"/>
    <property type="molecule type" value="Genomic_DNA"/>
</dbReference>
<evidence type="ECO:0000313" key="1">
    <source>
        <dbReference type="EMBL" id="AQQ68174.1"/>
    </source>
</evidence>
<dbReference type="AlphaFoldDB" id="A0A1Q2M626"/>
<proteinExistence type="predicted"/>